<organism evidence="1">
    <name type="scientific">Capitella teleta</name>
    <name type="common">Polychaete worm</name>
    <dbReference type="NCBI Taxonomy" id="283909"/>
    <lineage>
        <taxon>Eukaryota</taxon>
        <taxon>Metazoa</taxon>
        <taxon>Spiralia</taxon>
        <taxon>Lophotrochozoa</taxon>
        <taxon>Annelida</taxon>
        <taxon>Polychaeta</taxon>
        <taxon>Sedentaria</taxon>
        <taxon>Scolecida</taxon>
        <taxon>Capitellidae</taxon>
        <taxon>Capitella</taxon>
    </lineage>
</organism>
<name>R7TX69_CAPTE</name>
<reference evidence="1 3" key="2">
    <citation type="journal article" date="2013" name="Nature">
        <title>Insights into bilaterian evolution from three spiralian genomes.</title>
        <authorList>
            <person name="Simakov O."/>
            <person name="Marletaz F."/>
            <person name="Cho S.J."/>
            <person name="Edsinger-Gonzales E."/>
            <person name="Havlak P."/>
            <person name="Hellsten U."/>
            <person name="Kuo D.H."/>
            <person name="Larsson T."/>
            <person name="Lv J."/>
            <person name="Arendt D."/>
            <person name="Savage R."/>
            <person name="Osoegawa K."/>
            <person name="de Jong P."/>
            <person name="Grimwood J."/>
            <person name="Chapman J.A."/>
            <person name="Shapiro H."/>
            <person name="Aerts A."/>
            <person name="Otillar R.P."/>
            <person name="Terry A.Y."/>
            <person name="Boore J.L."/>
            <person name="Grigoriev I.V."/>
            <person name="Lindberg D.R."/>
            <person name="Seaver E.C."/>
            <person name="Weisblat D.A."/>
            <person name="Putnam N.H."/>
            <person name="Rokhsar D.S."/>
        </authorList>
    </citation>
    <scope>NUCLEOTIDE SEQUENCE</scope>
    <source>
        <strain evidence="1 3">I ESC-2004</strain>
    </source>
</reference>
<evidence type="ECO:0000313" key="2">
    <source>
        <dbReference type="EnsemblMetazoa" id="CapteP200846"/>
    </source>
</evidence>
<gene>
    <name evidence="1" type="ORF">CAPTEDRAFT_200846</name>
</gene>
<keyword evidence="3" id="KW-1185">Reference proteome</keyword>
<dbReference type="Proteomes" id="UP000014760">
    <property type="component" value="Unassembled WGS sequence"/>
</dbReference>
<dbReference type="EnsemblMetazoa" id="CapteT200846">
    <property type="protein sequence ID" value="CapteP200846"/>
    <property type="gene ID" value="CapteG200846"/>
</dbReference>
<sequence length="108" mass="12438">MIKKAFEARLDTTWGRCNVINAREYSGSLAAFLKESDNKSYYENLFLNRSTRKRAKVMGFEDNPISIERKVPYGIKYGDLEVNYPNLQRSGRAKRLVAGTPVKWSKTL</sequence>
<reference evidence="3" key="1">
    <citation type="submission" date="2012-12" db="EMBL/GenBank/DDBJ databases">
        <authorList>
            <person name="Hellsten U."/>
            <person name="Grimwood J."/>
            <person name="Chapman J.A."/>
            <person name="Shapiro H."/>
            <person name="Aerts A."/>
            <person name="Otillar R.P."/>
            <person name="Terry A.Y."/>
            <person name="Boore J.L."/>
            <person name="Simakov O."/>
            <person name="Marletaz F."/>
            <person name="Cho S.-J."/>
            <person name="Edsinger-Gonzales E."/>
            <person name="Havlak P."/>
            <person name="Kuo D.-H."/>
            <person name="Larsson T."/>
            <person name="Lv J."/>
            <person name="Arendt D."/>
            <person name="Savage R."/>
            <person name="Osoegawa K."/>
            <person name="de Jong P."/>
            <person name="Lindberg D.R."/>
            <person name="Seaver E.C."/>
            <person name="Weisblat D.A."/>
            <person name="Putnam N.H."/>
            <person name="Grigoriev I.V."/>
            <person name="Rokhsar D.S."/>
        </authorList>
    </citation>
    <scope>NUCLEOTIDE SEQUENCE</scope>
    <source>
        <strain evidence="3">I ESC-2004</strain>
    </source>
</reference>
<reference evidence="2" key="3">
    <citation type="submission" date="2015-06" db="UniProtKB">
        <authorList>
            <consortium name="EnsemblMetazoa"/>
        </authorList>
    </citation>
    <scope>IDENTIFICATION</scope>
</reference>
<evidence type="ECO:0000313" key="3">
    <source>
        <dbReference type="Proteomes" id="UP000014760"/>
    </source>
</evidence>
<dbReference type="AlphaFoldDB" id="R7TX69"/>
<evidence type="ECO:0000313" key="1">
    <source>
        <dbReference type="EMBL" id="ELT96046.1"/>
    </source>
</evidence>
<protein>
    <submittedName>
        <fullName evidence="1 2">Uncharacterized protein</fullName>
    </submittedName>
</protein>
<accession>R7TX69</accession>
<dbReference type="EMBL" id="AMQN01011553">
    <property type="status" value="NOT_ANNOTATED_CDS"/>
    <property type="molecule type" value="Genomic_DNA"/>
</dbReference>
<dbReference type="HOGENOM" id="CLU_2199453_0_0_1"/>
<dbReference type="EMBL" id="KB308935">
    <property type="protein sequence ID" value="ELT96046.1"/>
    <property type="molecule type" value="Genomic_DNA"/>
</dbReference>
<proteinExistence type="predicted"/>